<evidence type="ECO:0000256" key="1">
    <source>
        <dbReference type="SAM" id="MobiDB-lite"/>
    </source>
</evidence>
<gene>
    <name evidence="2" type="ORF">CRG98_029711</name>
</gene>
<dbReference type="EMBL" id="PGOL01002176">
    <property type="protein sequence ID" value="PKI49899.1"/>
    <property type="molecule type" value="Genomic_DNA"/>
</dbReference>
<evidence type="ECO:0000313" key="3">
    <source>
        <dbReference type="Proteomes" id="UP000233551"/>
    </source>
</evidence>
<dbReference type="Proteomes" id="UP000233551">
    <property type="component" value="Unassembled WGS sequence"/>
</dbReference>
<keyword evidence="3" id="KW-1185">Reference proteome</keyword>
<accession>A0A2I0J0X7</accession>
<name>A0A2I0J0X7_PUNGR</name>
<comment type="caution">
    <text evidence="2">The sequence shown here is derived from an EMBL/GenBank/DDBJ whole genome shotgun (WGS) entry which is preliminary data.</text>
</comment>
<organism evidence="2 3">
    <name type="scientific">Punica granatum</name>
    <name type="common">Pomegranate</name>
    <dbReference type="NCBI Taxonomy" id="22663"/>
    <lineage>
        <taxon>Eukaryota</taxon>
        <taxon>Viridiplantae</taxon>
        <taxon>Streptophyta</taxon>
        <taxon>Embryophyta</taxon>
        <taxon>Tracheophyta</taxon>
        <taxon>Spermatophyta</taxon>
        <taxon>Magnoliopsida</taxon>
        <taxon>eudicotyledons</taxon>
        <taxon>Gunneridae</taxon>
        <taxon>Pentapetalae</taxon>
        <taxon>rosids</taxon>
        <taxon>malvids</taxon>
        <taxon>Myrtales</taxon>
        <taxon>Lythraceae</taxon>
        <taxon>Punica</taxon>
    </lineage>
</organism>
<dbReference type="AlphaFoldDB" id="A0A2I0J0X7"/>
<evidence type="ECO:0000313" key="2">
    <source>
        <dbReference type="EMBL" id="PKI49899.1"/>
    </source>
</evidence>
<sequence length="327" mass="36067">MQLPNGTLTRRVQKRRAHRTIDRAIRASLGKSQYARAWPTGAFGGPLSRPLRKGSICIFKAKILHGSLRRPETEDLHFTMMLFLVLAGAYLLKTPQRQDTGQATSSQQQHLPPTNHHSYDSIHPIGSTCTVAHATNNAWPACPCIFYTTLSFKLRKFAEPARSCFLQCRMACSPMHLLHRTFFFATQVRRACSLVLLATPQGLLARASFLLSFASLPSLLARASCNSVGPARLASFTPQFLLSCASSPSLLARASYNSVGPARPCILSFSCTSSPSPLAHASCNSVGPARPCILSFKFYKFAETARLCFLQLRQACLPVHLLHRTFF</sequence>
<feature type="compositionally biased region" description="Polar residues" evidence="1">
    <location>
        <begin position="97"/>
        <end position="116"/>
    </location>
</feature>
<protein>
    <submittedName>
        <fullName evidence="2">Uncharacterized protein</fullName>
    </submittedName>
</protein>
<reference evidence="2 3" key="1">
    <citation type="submission" date="2017-11" db="EMBL/GenBank/DDBJ databases">
        <title>De-novo sequencing of pomegranate (Punica granatum L.) genome.</title>
        <authorList>
            <person name="Akparov Z."/>
            <person name="Amiraslanov A."/>
            <person name="Hajiyeva S."/>
            <person name="Abbasov M."/>
            <person name="Kaur K."/>
            <person name="Hamwieh A."/>
            <person name="Solovyev V."/>
            <person name="Salamov A."/>
            <person name="Braich B."/>
            <person name="Kosarev P."/>
            <person name="Mahmoud A."/>
            <person name="Hajiyev E."/>
            <person name="Babayeva S."/>
            <person name="Izzatullayeva V."/>
            <person name="Mammadov A."/>
            <person name="Mammadov A."/>
            <person name="Sharifova S."/>
            <person name="Ojaghi J."/>
            <person name="Eynullazada K."/>
            <person name="Bayramov B."/>
            <person name="Abdulazimova A."/>
            <person name="Shahmuradov I."/>
        </authorList>
    </citation>
    <scope>NUCLEOTIDE SEQUENCE [LARGE SCALE GENOMIC DNA]</scope>
    <source>
        <strain evidence="3">cv. AG2017</strain>
        <tissue evidence="2">Leaf</tissue>
    </source>
</reference>
<proteinExistence type="predicted"/>
<feature type="region of interest" description="Disordered" evidence="1">
    <location>
        <begin position="97"/>
        <end position="117"/>
    </location>
</feature>